<keyword evidence="3 8" id="KW-1134">Transmembrane beta strand</keyword>
<evidence type="ECO:0000256" key="7">
    <source>
        <dbReference type="ARBA" id="ARBA00023237"/>
    </source>
</evidence>
<feature type="signal peptide" evidence="10">
    <location>
        <begin position="1"/>
        <end position="28"/>
    </location>
</feature>
<evidence type="ECO:0000256" key="10">
    <source>
        <dbReference type="SAM" id="SignalP"/>
    </source>
</evidence>
<dbReference type="InterPro" id="IPR000531">
    <property type="entry name" value="Beta-barrel_TonB"/>
</dbReference>
<dbReference type="Pfam" id="PF00593">
    <property type="entry name" value="TonB_dep_Rec_b-barrel"/>
    <property type="match status" value="1"/>
</dbReference>
<keyword evidence="7 8" id="KW-0998">Cell outer membrane</keyword>
<evidence type="ECO:0000259" key="12">
    <source>
        <dbReference type="Pfam" id="PF07715"/>
    </source>
</evidence>
<keyword evidence="5 9" id="KW-0798">TonB box</keyword>
<evidence type="ECO:0000313" key="13">
    <source>
        <dbReference type="EMBL" id="ERK39394.1"/>
    </source>
</evidence>
<keyword evidence="2 8" id="KW-0813">Transport</keyword>
<reference evidence="13 14" key="1">
    <citation type="submission" date="2013-08" db="EMBL/GenBank/DDBJ databases">
        <authorList>
            <person name="Durkin A.S."/>
            <person name="Haft D.R."/>
            <person name="McCorrison J."/>
            <person name="Torralba M."/>
            <person name="Gillis M."/>
            <person name="Haft D.H."/>
            <person name="Methe B."/>
            <person name="Sutton G."/>
            <person name="Nelson K.E."/>
        </authorList>
    </citation>
    <scope>NUCLEOTIDE SEQUENCE [LARGE SCALE GENOMIC DNA]</scope>
    <source>
        <strain evidence="13 14">F0067</strain>
    </source>
</reference>
<dbReference type="InterPro" id="IPR037066">
    <property type="entry name" value="Plug_dom_sf"/>
</dbReference>
<sequence length="1061" mass="117678">MMKQVKFRLPLRTYVLLLGILLSVSAFAQQISVKGHVKDATGEPIIGATVRAAGQQGGAVTDFDGNFTIQAAKGTLITISYIGYQPAKVAAAENVVVTLQEDNQTLKDVVVIGYGRAKKSDLTGSVTAIKPDDMNHGLQTNAQDMISGKIAGVSVVNDGGKPGGGATIRIRGGSSLNASNDPLIVIDGLAMDNYGVQGLSNPLSMVNPNDIESFTVLKDASATAIYGSRASNGVIIITTKKGRAGQAPKVSYNGNISIASKKKTLDVMNAAEYREFIKNTYGEDSKAYKALGWYDVKETNVEKTYDKDGKFTGYRGTYEQGEQHFADTDWQNEILRTTVSHDHNVTVAGGLKNLPYRVSLGYTNNEGIVKTSKFERYTVSLNLSPSLLNDHLKFNINGKGMIAKSRYADEGAIGAARYMDPTKPVRATGNDVYTKYFGGYTQWYTSSTYMDKTWLQTRNRFATANPVALLEQKNDRATSKSFVGNIEVDYAFHGLEDLHIHMNGGADYSTGKQNTTISPYSTTNNYYGYDGWNSKDSYNLSYNAYMQYMKDFDKIHHLDAMAGYEWQHFHVKSDRNGYGWIPSTSEATVETFNPDGSHKADEPLANTKYDAPSTETKYASEYYLVSFFGRLNYSLMDRYLLTFTLRSDGSSRFSKDNRWGVFPSAAFAWKMKEESFLKDINVINDAKLRLGWGVTGQQEGIGDYGYIETYKPNADHAYYNIGLNNGVTYRPDAVNKDLTWEKTTTYNAGIDLSFLNDRLMFNLDWYYRKTTDLINTVYMAAGSTFRNKLTSNIGSLHNTGFEFGATVRPIQTKDFRWELNYNFTYNKNKIDELVSGNGDNYYVETGGISAGTGGNIQAHAVGHAASSFYVYQQAYDKDGKMIPNTYVDRNGNGYIDSGDRYFYYKPTPDVTMGLGSKMIYKNWDFSFAMRASLGNYVYNDNLAGAINVGSGSIFSLGYLANRPKDAVALGLTNPLTEQFYSDAFVENASFLKMDNITLGYSFANLLKGKSYNGISGRVYATVQNVFTITKYKGLDPEISNGIDRSLYPRPFTMVLGLNLNF</sequence>
<name>U2P6Q8_9BACT</name>
<evidence type="ECO:0000256" key="9">
    <source>
        <dbReference type="RuleBase" id="RU003357"/>
    </source>
</evidence>
<comment type="caution">
    <text evidence="13">The sequence shown here is derived from an EMBL/GenBank/DDBJ whole genome shotgun (WGS) entry which is preliminary data.</text>
</comment>
<evidence type="ECO:0000256" key="5">
    <source>
        <dbReference type="ARBA" id="ARBA00023077"/>
    </source>
</evidence>
<dbReference type="NCBIfam" id="TIGR04057">
    <property type="entry name" value="SusC_RagA_signa"/>
    <property type="match status" value="1"/>
</dbReference>
<evidence type="ECO:0000256" key="8">
    <source>
        <dbReference type="PROSITE-ProRule" id="PRU01360"/>
    </source>
</evidence>
<keyword evidence="10" id="KW-0732">Signal</keyword>
<dbReference type="Pfam" id="PF13715">
    <property type="entry name" value="CarbopepD_reg_2"/>
    <property type="match status" value="1"/>
</dbReference>
<dbReference type="PROSITE" id="PS52016">
    <property type="entry name" value="TONB_DEPENDENT_REC_3"/>
    <property type="match status" value="1"/>
</dbReference>
<keyword evidence="4 8" id="KW-0812">Transmembrane</keyword>
<dbReference type="InterPro" id="IPR039426">
    <property type="entry name" value="TonB-dep_rcpt-like"/>
</dbReference>
<evidence type="ECO:0000256" key="1">
    <source>
        <dbReference type="ARBA" id="ARBA00004571"/>
    </source>
</evidence>
<dbReference type="NCBIfam" id="TIGR04056">
    <property type="entry name" value="OMP_RagA_SusC"/>
    <property type="match status" value="1"/>
</dbReference>
<evidence type="ECO:0000313" key="14">
    <source>
        <dbReference type="Proteomes" id="UP000016648"/>
    </source>
</evidence>
<comment type="similarity">
    <text evidence="8 9">Belongs to the TonB-dependent receptor family.</text>
</comment>
<keyword evidence="6 8" id="KW-0472">Membrane</keyword>
<evidence type="ECO:0000256" key="6">
    <source>
        <dbReference type="ARBA" id="ARBA00023136"/>
    </source>
</evidence>
<dbReference type="InterPro" id="IPR012910">
    <property type="entry name" value="Plug_dom"/>
</dbReference>
<gene>
    <name evidence="13" type="ORF">HMPREF9135_1648</name>
</gene>
<dbReference type="Gene3D" id="2.60.40.1120">
    <property type="entry name" value="Carboxypeptidase-like, regulatory domain"/>
    <property type="match status" value="1"/>
</dbReference>
<evidence type="ECO:0000259" key="11">
    <source>
        <dbReference type="Pfam" id="PF00593"/>
    </source>
</evidence>
<evidence type="ECO:0000256" key="2">
    <source>
        <dbReference type="ARBA" id="ARBA00022448"/>
    </source>
</evidence>
<dbReference type="FunFam" id="2.170.130.10:FF:000009">
    <property type="entry name" value="SusC/RagA family TonB-linked outer membrane protein"/>
    <property type="match status" value="1"/>
</dbReference>
<dbReference type="InterPro" id="IPR023996">
    <property type="entry name" value="TonB-dep_OMP_SusC/RagA"/>
</dbReference>
<dbReference type="InterPro" id="IPR036942">
    <property type="entry name" value="Beta-barrel_TonB_sf"/>
</dbReference>
<feature type="chain" id="PRO_5004633471" evidence="10">
    <location>
        <begin position="29"/>
        <end position="1061"/>
    </location>
</feature>
<feature type="domain" description="TonB-dependent receptor plug" evidence="12">
    <location>
        <begin position="119"/>
        <end position="234"/>
    </location>
</feature>
<comment type="subcellular location">
    <subcellularLocation>
        <location evidence="1 8">Cell outer membrane</location>
        <topology evidence="1 8">Multi-pass membrane protein</topology>
    </subcellularLocation>
</comment>
<proteinExistence type="inferred from homology"/>
<dbReference type="Pfam" id="PF07715">
    <property type="entry name" value="Plug"/>
    <property type="match status" value="1"/>
</dbReference>
<evidence type="ECO:0000256" key="3">
    <source>
        <dbReference type="ARBA" id="ARBA00022452"/>
    </source>
</evidence>
<keyword evidence="14" id="KW-1185">Reference proteome</keyword>
<feature type="domain" description="TonB-dependent receptor-like beta-barrel" evidence="11">
    <location>
        <begin position="440"/>
        <end position="895"/>
    </location>
</feature>
<protein>
    <submittedName>
        <fullName evidence="13">TonB-linked outer membrane protein, SusC/RagA family</fullName>
    </submittedName>
</protein>
<dbReference type="Gene3D" id="2.170.130.10">
    <property type="entry name" value="TonB-dependent receptor, plug domain"/>
    <property type="match status" value="1"/>
</dbReference>
<evidence type="ECO:0000256" key="4">
    <source>
        <dbReference type="ARBA" id="ARBA00022692"/>
    </source>
</evidence>
<organism evidence="13 14">
    <name type="scientific">Segatella baroniae F0067</name>
    <dbReference type="NCBI Taxonomy" id="1115809"/>
    <lineage>
        <taxon>Bacteria</taxon>
        <taxon>Pseudomonadati</taxon>
        <taxon>Bacteroidota</taxon>
        <taxon>Bacteroidia</taxon>
        <taxon>Bacteroidales</taxon>
        <taxon>Prevotellaceae</taxon>
        <taxon>Segatella</taxon>
    </lineage>
</organism>
<dbReference type="AlphaFoldDB" id="U2P6Q8"/>
<dbReference type="SUPFAM" id="SSF56935">
    <property type="entry name" value="Porins"/>
    <property type="match status" value="1"/>
</dbReference>
<dbReference type="GO" id="GO:0009279">
    <property type="term" value="C:cell outer membrane"/>
    <property type="evidence" value="ECO:0007669"/>
    <property type="project" value="UniProtKB-SubCell"/>
</dbReference>
<dbReference type="Gene3D" id="2.40.170.20">
    <property type="entry name" value="TonB-dependent receptor, beta-barrel domain"/>
    <property type="match status" value="1"/>
</dbReference>
<dbReference type="PATRIC" id="fig|1115809.3.peg.1201"/>
<dbReference type="Proteomes" id="UP000016648">
    <property type="component" value="Unassembled WGS sequence"/>
</dbReference>
<accession>U2P6Q8</accession>
<dbReference type="SUPFAM" id="SSF49464">
    <property type="entry name" value="Carboxypeptidase regulatory domain-like"/>
    <property type="match status" value="1"/>
</dbReference>
<dbReference type="InterPro" id="IPR008969">
    <property type="entry name" value="CarboxyPept-like_regulatory"/>
</dbReference>
<dbReference type="EMBL" id="AWEY01000020">
    <property type="protein sequence ID" value="ERK39394.1"/>
    <property type="molecule type" value="Genomic_DNA"/>
</dbReference>
<dbReference type="InterPro" id="IPR023997">
    <property type="entry name" value="TonB-dep_OMP_SusC/RagA_CS"/>
</dbReference>